<dbReference type="GO" id="GO:0008616">
    <property type="term" value="P:tRNA queuosine(34) biosynthetic process"/>
    <property type="evidence" value="ECO:0007669"/>
    <property type="project" value="UniProtKB-UniRule"/>
</dbReference>
<keyword evidence="8 17" id="KW-0479">Metal-binding</keyword>
<evidence type="ECO:0000256" key="16">
    <source>
        <dbReference type="ARBA" id="ARBA00047415"/>
    </source>
</evidence>
<keyword evidence="14 17" id="KW-0676">Redox-active center</keyword>
<feature type="binding site" evidence="17">
    <location>
        <position position="112"/>
    </location>
    <ligand>
        <name>[4Fe-4S] cluster</name>
        <dbReference type="ChEBI" id="CHEBI:49883"/>
    </ligand>
</feature>
<protein>
    <recommendedName>
        <fullName evidence="5 17">Epoxyqueuosine reductase QueH</fullName>
        <ecNumber evidence="4 17">1.17.99.6</ecNumber>
    </recommendedName>
    <alternativeName>
        <fullName evidence="15 17">Queuosine biosynthesis protein QueH</fullName>
    </alternativeName>
</protein>
<reference evidence="18 19" key="1">
    <citation type="submission" date="2019-03" db="EMBL/GenBank/DDBJ databases">
        <title>Metabolic potential of uncultured bacteria and archaea associated with petroleum seepage in deep-sea sediments.</title>
        <authorList>
            <person name="Dong X."/>
            <person name="Hubert C."/>
        </authorList>
    </citation>
    <scope>NUCLEOTIDE SEQUENCE [LARGE SCALE GENOMIC DNA]</scope>
    <source>
        <strain evidence="18">E44_bin18</strain>
    </source>
</reference>
<evidence type="ECO:0000256" key="9">
    <source>
        <dbReference type="ARBA" id="ARBA00022785"/>
    </source>
</evidence>
<evidence type="ECO:0000256" key="11">
    <source>
        <dbReference type="ARBA" id="ARBA00023004"/>
    </source>
</evidence>
<feature type="binding site" evidence="17">
    <location>
        <position position="115"/>
    </location>
    <ligand>
        <name>[4Fe-4S] cluster</name>
        <dbReference type="ChEBI" id="CHEBI:49883"/>
    </ligand>
</feature>
<sequence length="200" mass="23027">MLFQWVTRRRGESVKDRGGPEKKEDKPRLLLHTCCGPCALGVIDRLKNDYEITCYFYNPNIHPEAEYGFRLDQAREMSKIMKASFIDDEYDIDIWFEKAKGLENEPEGGKRCEICFRKRLQRTGGKAKLIGADYFATTLTIGPQKNATLINAIGKRVSMEVGVAFLEGDWKKNEGFKRSVELSKKYGLIRQDYCGCKYSR</sequence>
<evidence type="ECO:0000256" key="8">
    <source>
        <dbReference type="ARBA" id="ARBA00022723"/>
    </source>
</evidence>
<accession>A0A523USN8</accession>
<dbReference type="HAMAP" id="MF_02089">
    <property type="entry name" value="QueH"/>
    <property type="match status" value="1"/>
</dbReference>
<keyword evidence="10 17" id="KW-0560">Oxidoreductase</keyword>
<gene>
    <name evidence="17" type="primary">queH</name>
    <name evidence="18" type="ORF">E3J62_07265</name>
</gene>
<dbReference type="GO" id="GO:0046872">
    <property type="term" value="F:metal ion binding"/>
    <property type="evidence" value="ECO:0007669"/>
    <property type="project" value="UniProtKB-KW"/>
</dbReference>
<dbReference type="Proteomes" id="UP000315525">
    <property type="component" value="Unassembled WGS sequence"/>
</dbReference>
<evidence type="ECO:0000256" key="2">
    <source>
        <dbReference type="ARBA" id="ARBA00004691"/>
    </source>
</evidence>
<dbReference type="PANTHER" id="PTHR36701">
    <property type="entry name" value="EPOXYQUEUOSINE REDUCTASE QUEH"/>
    <property type="match status" value="1"/>
</dbReference>
<organism evidence="18 19">
    <name type="scientific">candidate division TA06 bacterium</name>
    <dbReference type="NCBI Taxonomy" id="2250710"/>
    <lineage>
        <taxon>Bacteria</taxon>
        <taxon>Bacteria division TA06</taxon>
    </lineage>
</organism>
<dbReference type="UniPathway" id="UPA00392"/>
<keyword evidence="13 17" id="KW-1015">Disulfide bond</keyword>
<feature type="binding site" evidence="17">
    <location>
        <position position="35"/>
    </location>
    <ligand>
        <name>[4Fe-4S] cluster</name>
        <dbReference type="ChEBI" id="CHEBI:49883"/>
    </ligand>
</feature>
<dbReference type="EC" id="1.17.99.6" evidence="4 17"/>
<evidence type="ECO:0000256" key="13">
    <source>
        <dbReference type="ARBA" id="ARBA00023157"/>
    </source>
</evidence>
<evidence type="ECO:0000256" key="1">
    <source>
        <dbReference type="ARBA" id="ARBA00002268"/>
    </source>
</evidence>
<comment type="similarity">
    <text evidence="3 17">Belongs to the QueH family.</text>
</comment>
<dbReference type="AlphaFoldDB" id="A0A523USN8"/>
<evidence type="ECO:0000256" key="17">
    <source>
        <dbReference type="HAMAP-Rule" id="MF_02089"/>
    </source>
</evidence>
<evidence type="ECO:0000256" key="10">
    <source>
        <dbReference type="ARBA" id="ARBA00023002"/>
    </source>
</evidence>
<evidence type="ECO:0000256" key="5">
    <source>
        <dbReference type="ARBA" id="ARBA00016895"/>
    </source>
</evidence>
<feature type="disulfide bond" description="Redox-active" evidence="17">
    <location>
        <begin position="194"/>
        <end position="196"/>
    </location>
</feature>
<evidence type="ECO:0000256" key="7">
    <source>
        <dbReference type="ARBA" id="ARBA00022694"/>
    </source>
</evidence>
<keyword evidence="11 17" id="KW-0408">Iron</keyword>
<evidence type="ECO:0000313" key="18">
    <source>
        <dbReference type="EMBL" id="TET45550.1"/>
    </source>
</evidence>
<dbReference type="Pfam" id="PF02677">
    <property type="entry name" value="QueH"/>
    <property type="match status" value="1"/>
</dbReference>
<dbReference type="GO" id="GO:0052693">
    <property type="term" value="F:epoxyqueuosine reductase activity"/>
    <property type="evidence" value="ECO:0007669"/>
    <property type="project" value="UniProtKB-UniRule"/>
</dbReference>
<evidence type="ECO:0000256" key="12">
    <source>
        <dbReference type="ARBA" id="ARBA00023014"/>
    </source>
</evidence>
<evidence type="ECO:0000256" key="3">
    <source>
        <dbReference type="ARBA" id="ARBA00008207"/>
    </source>
</evidence>
<keyword evidence="12 17" id="KW-0411">Iron-sulfur</keyword>
<dbReference type="InterPro" id="IPR003828">
    <property type="entry name" value="QueH"/>
</dbReference>
<feature type="binding site" evidence="17">
    <location>
        <position position="34"/>
    </location>
    <ligand>
        <name>[4Fe-4S] cluster</name>
        <dbReference type="ChEBI" id="CHEBI:49883"/>
    </ligand>
</feature>
<evidence type="ECO:0000313" key="19">
    <source>
        <dbReference type="Proteomes" id="UP000315525"/>
    </source>
</evidence>
<dbReference type="EMBL" id="SOJN01000080">
    <property type="protein sequence ID" value="TET45550.1"/>
    <property type="molecule type" value="Genomic_DNA"/>
</dbReference>
<keyword evidence="9 17" id="KW-0671">Queuosine biosynthesis</keyword>
<evidence type="ECO:0000256" key="14">
    <source>
        <dbReference type="ARBA" id="ARBA00023284"/>
    </source>
</evidence>
<comment type="catalytic activity">
    <reaction evidence="16 17">
        <text>epoxyqueuosine(34) in tRNA + AH2 = queuosine(34) in tRNA + A + H2O</text>
        <dbReference type="Rhea" id="RHEA:32159"/>
        <dbReference type="Rhea" id="RHEA-COMP:18571"/>
        <dbReference type="Rhea" id="RHEA-COMP:18582"/>
        <dbReference type="ChEBI" id="CHEBI:13193"/>
        <dbReference type="ChEBI" id="CHEBI:15377"/>
        <dbReference type="ChEBI" id="CHEBI:17499"/>
        <dbReference type="ChEBI" id="CHEBI:194431"/>
        <dbReference type="ChEBI" id="CHEBI:194443"/>
        <dbReference type="EC" id="1.17.99.6"/>
    </reaction>
</comment>
<keyword evidence="7 17" id="KW-0819">tRNA processing</keyword>
<evidence type="ECO:0000256" key="15">
    <source>
        <dbReference type="ARBA" id="ARBA00031446"/>
    </source>
</evidence>
<comment type="function">
    <text evidence="1 17">Catalyzes the conversion of epoxyqueuosine (oQ) to queuosine (Q), which is a hypermodified base found in the wobble positions of tRNA(Asp), tRNA(Asn), tRNA(His) and tRNA(Tyr).</text>
</comment>
<dbReference type="GO" id="GO:0051539">
    <property type="term" value="F:4 iron, 4 sulfur cluster binding"/>
    <property type="evidence" value="ECO:0007669"/>
    <property type="project" value="UniProtKB-UniRule"/>
</dbReference>
<evidence type="ECO:0000256" key="4">
    <source>
        <dbReference type="ARBA" id="ARBA00012622"/>
    </source>
</evidence>
<proteinExistence type="inferred from homology"/>
<evidence type="ECO:0000256" key="6">
    <source>
        <dbReference type="ARBA" id="ARBA00022485"/>
    </source>
</evidence>
<name>A0A523USN8_UNCT6</name>
<dbReference type="PANTHER" id="PTHR36701:SF1">
    <property type="entry name" value="EPOXYQUEUOSINE REDUCTASE QUEH"/>
    <property type="match status" value="1"/>
</dbReference>
<comment type="pathway">
    <text evidence="2 17">tRNA modification; tRNA-queuosine biosynthesis.</text>
</comment>
<keyword evidence="6 17" id="KW-0004">4Fe-4S</keyword>
<comment type="caution">
    <text evidence="18">The sequence shown here is derived from an EMBL/GenBank/DDBJ whole genome shotgun (WGS) entry which is preliminary data.</text>
</comment>